<evidence type="ECO:0000256" key="2">
    <source>
        <dbReference type="ARBA" id="ARBA00004328"/>
    </source>
</evidence>
<comment type="subcellular location">
    <subcellularLocation>
        <location evidence="1">Host cytoplasm</location>
    </subcellularLocation>
    <subcellularLocation>
        <location evidence="2">Virion</location>
    </subcellularLocation>
</comment>
<dbReference type="InterPro" id="IPR029053">
    <property type="entry name" value="Viral_coat"/>
</dbReference>
<evidence type="ECO:0000256" key="3">
    <source>
        <dbReference type="ARBA" id="ARBA00014555"/>
    </source>
</evidence>
<keyword evidence="17" id="KW-1185">Reference proteome</keyword>
<dbReference type="GO" id="GO:0046872">
    <property type="term" value="F:metal ion binding"/>
    <property type="evidence" value="ECO:0007669"/>
    <property type="project" value="UniProtKB-KW"/>
</dbReference>
<keyword evidence="7 13" id="KW-0378">Hydrolase</keyword>
<evidence type="ECO:0000256" key="14">
    <source>
        <dbReference type="SAM" id="MobiDB-lite"/>
    </source>
</evidence>
<reference evidence="18" key="2">
    <citation type="journal article" date="2011" name="J. Biol. Chem.">
        <title>Crystal structure of a viral protease intramolecular acyl-enzyme complex: insights into cis-cleavage at the VP4/VP3 junction of Tellina birnavirus.</title>
        <authorList>
            <person name="Chung I.Y."/>
            <person name="Paetzel M."/>
        </authorList>
    </citation>
    <scope>X-RAY CRYSTALLOGRAPHY (2.10 ANGSTROMS) OF 637-830</scope>
</reference>
<organism evidence="16 17">
    <name type="scientific">Tellina virus 1</name>
    <dbReference type="NCBI Taxonomy" id="321302"/>
    <lineage>
        <taxon>Viruses</taxon>
        <taxon>Riboviria</taxon>
        <taxon>Orthornavirae</taxon>
        <taxon>Birnaviridae</taxon>
        <taxon>Telnavirus</taxon>
        <taxon>Telnavirus tellinae</taxon>
    </lineage>
</organism>
<dbReference type="SUPFAM" id="SSF88633">
    <property type="entry name" value="Positive stranded ssRNA viruses"/>
    <property type="match status" value="1"/>
</dbReference>
<sequence>MASKQFSMLATRKSPYIKSLLLPETGPASIPDDKIRRHVKRSESTTTNLTSTTGKGMLIVYNNHPKNLVGSHYTYASDGKLRFDRNLYTAQDLSKNFNYGRKVSQLVTIKSTQLPAGVYAMQGTMNGVCIDGAPSEVETALKYETILSASTNALDKVAGVLVNDGVGVLSLPTTFDNDYIRMGDPAPSSFTPGSAQLSKPTHNPGLNSIVTAGTTGLTSGTKTISTTKTIISTDVINVDSTEGLLLDLNIQLMRWGVPSGKTATVTVDVKTVDLAGAETDAEQREIKISGTNTGRDNVITLSGLMMGLSGKKPLVAPTAAVVIEVSAISSESMTLTHSGHINNYSLTSLCAGTPGTTNPITIIIYTDLTPGGIMTVTAVSNFELIPNAELRKNIPTDFGNSDPSEMDFIKRILGQRETLELRTIWDMGMYDARRDVLSEFAHLDDNSLAMAWEWSDVLWWIKKIAGTIAPIAGAVFPAAAPLTSAISTMANAASGRALAASGKPLYRNMALAGERPLSRQITRIARTAARMTATALRSAALTPCCLRNQDACNLTADILMELTGADSCPPGISSAARLVNENNGCRCSNPSPDIKDAISAIEAGEAMDSILTAEVAQAADRPMIRTKRKARKTRTANGVELSAVGVLLPVLMDSGRRISGGAFMAVKGDLSEHIKNPKNTRIAQTVAGGTIYGLSEMVNIDEAEKLPIKGAITVLPVVQATATSILVPDNQPQLAFNSWEAAACAADTLESQQTPFLMVTGAVESGNLSPNLLAVQKQLLVAKPAGIGLAANSDRALKVVTLEQLRQVVGDKPWRKPMVTFSSGKNVAQASTNPFTSNNPFNPFMNLGDEYEEAPINPFLNLLPEAPTPPVPAPRRRPTPSPRQIAVAERFEAAAEEAAAQSPDLSDALEVANWLMETGNIQMMLDFMKRDRRGDKLSRMLFVTTYPSMAPNPGNGPTPEQARWESAVRKAGNMAATYPDITPEWVVANGYAGPDQAQAKYFSIHRRLPTAGETPIFSLGEKRKPGPDHARRLLQRLLASRDWNEEQIDALTDYVEEHGTGPDEATMQYIAQLGHNRRERPSASSRNAMKEARDAARTTAKMSLNRYKNNSGML</sequence>
<evidence type="ECO:0000256" key="8">
    <source>
        <dbReference type="ARBA" id="ARBA00022825"/>
    </source>
</evidence>
<proteinExistence type="evidence at protein level"/>
<dbReference type="Pfam" id="PF01768">
    <property type="entry name" value="Birna_VP4"/>
    <property type="match status" value="1"/>
</dbReference>
<feature type="region of interest" description="Disordered" evidence="14">
    <location>
        <begin position="1076"/>
        <end position="1114"/>
    </location>
</feature>
<dbReference type="Gene3D" id="3.30.230.110">
    <property type="match status" value="1"/>
</dbReference>
<feature type="active site" evidence="13">
    <location>
        <position position="777"/>
    </location>
</feature>
<dbReference type="InterPro" id="IPR025775">
    <property type="entry name" value="Birna_VP4_Prtase_dom"/>
</dbReference>
<dbReference type="GO" id="GO:0030430">
    <property type="term" value="C:host cell cytoplasm"/>
    <property type="evidence" value="ECO:0007669"/>
    <property type="project" value="UniProtKB-SubCell"/>
</dbReference>
<dbReference type="RefSeq" id="YP_009508101.1">
    <property type="nucleotide sequence ID" value="NC_038869.1"/>
</dbReference>
<dbReference type="InterPro" id="IPR002663">
    <property type="entry name" value="Birna_VP3"/>
</dbReference>
<dbReference type="GO" id="GO:0008236">
    <property type="term" value="F:serine-type peptidase activity"/>
    <property type="evidence" value="ECO:0007669"/>
    <property type="project" value="UniProtKB-UniRule"/>
</dbReference>
<comment type="function">
    <text evidence="13">Protease VP4 is a serine protease that cleaves the polyprotein into its final products. Pre-VP2 is first partially cleaved, and may be completely processed by VP4 upon capsid maturation.</text>
</comment>
<dbReference type="InterPro" id="IPR002662">
    <property type="entry name" value="Birna_VP2"/>
</dbReference>
<feature type="domain" description="Peptidase S50" evidence="15">
    <location>
        <begin position="619"/>
        <end position="839"/>
    </location>
</feature>
<dbReference type="GO" id="GO:0019028">
    <property type="term" value="C:viral capsid"/>
    <property type="evidence" value="ECO:0007669"/>
    <property type="project" value="UniProtKB-KW"/>
</dbReference>
<dbReference type="GeneID" id="37619384"/>
<evidence type="ECO:0000256" key="10">
    <source>
        <dbReference type="ARBA" id="ARBA00023200"/>
    </source>
</evidence>
<keyword evidence="9" id="KW-0946">Virion</keyword>
<evidence type="ECO:0000256" key="9">
    <source>
        <dbReference type="ARBA" id="ARBA00022844"/>
    </source>
</evidence>
<keyword evidence="6" id="KW-0479">Metal-binding</keyword>
<keyword evidence="10" id="KW-1035">Host cytoplasm</keyword>
<evidence type="ECO:0000256" key="7">
    <source>
        <dbReference type="ARBA" id="ARBA00022801"/>
    </source>
</evidence>
<dbReference type="Gene3D" id="2.60.120.660">
    <property type="entry name" value="icosahedral virus"/>
    <property type="match status" value="1"/>
</dbReference>
<dbReference type="PDB" id="3P06">
    <property type="method" value="X-ray"/>
    <property type="resolution" value="2.10 A"/>
    <property type="chains" value="A=637-830"/>
</dbReference>
<dbReference type="GO" id="GO:0005198">
    <property type="term" value="F:structural molecule activity"/>
    <property type="evidence" value="ECO:0007669"/>
    <property type="project" value="InterPro"/>
</dbReference>
<accession>Q2PBR5</accession>
<dbReference type="Pfam" id="PF01766">
    <property type="entry name" value="Birna_VP2"/>
    <property type="match status" value="1"/>
</dbReference>
<evidence type="ECO:0000259" key="15">
    <source>
        <dbReference type="PROSITE" id="PS51548"/>
    </source>
</evidence>
<dbReference type="MEROPS" id="S69.001"/>
<evidence type="ECO:0000256" key="13">
    <source>
        <dbReference type="PROSITE-ProRule" id="PRU00881"/>
    </source>
</evidence>
<evidence type="ECO:0000313" key="16">
    <source>
        <dbReference type="EMBL" id="CAI74981.1"/>
    </source>
</evidence>
<keyword evidence="4" id="KW-0167">Capsid protein</keyword>
<evidence type="ECO:0000256" key="11">
    <source>
        <dbReference type="ARBA" id="ARBA00024831"/>
    </source>
</evidence>
<evidence type="ECO:0000256" key="4">
    <source>
        <dbReference type="ARBA" id="ARBA00022561"/>
    </source>
</evidence>
<feature type="region of interest" description="Disordered" evidence="14">
    <location>
        <begin position="860"/>
        <end position="882"/>
    </location>
</feature>
<dbReference type="SMR" id="Q2PBR5"/>
<evidence type="ECO:0000256" key="1">
    <source>
        <dbReference type="ARBA" id="ARBA00004192"/>
    </source>
</evidence>
<dbReference type="EMBL" id="AJ920335">
    <property type="protein sequence ID" value="CAI74981.1"/>
    <property type="molecule type" value="Genomic_RNA"/>
</dbReference>
<dbReference type="Pfam" id="PF01767">
    <property type="entry name" value="Birna_VP3"/>
    <property type="match status" value="1"/>
</dbReference>
<evidence type="ECO:0000256" key="6">
    <source>
        <dbReference type="ARBA" id="ARBA00022723"/>
    </source>
</evidence>
<evidence type="ECO:0000256" key="5">
    <source>
        <dbReference type="ARBA" id="ARBA00022670"/>
    </source>
</evidence>
<evidence type="ECO:0000256" key="12">
    <source>
        <dbReference type="ARBA" id="ARBA00034498"/>
    </source>
</evidence>
<name>Q2PBR5_9VIRU</name>
<dbReference type="KEGG" id="vg:37619384"/>
<dbReference type="InterPro" id="IPR043048">
    <property type="entry name" value="Birna_VP3_dom1"/>
</dbReference>
<feature type="active site" description="Nucleophile" evidence="13">
    <location>
        <position position="738"/>
    </location>
</feature>
<comment type="function">
    <text evidence="11">The precursor of VP2 plays an important role in capsid assembly. First, pre-VP2 and VP2 oligomers assemble to form a procapsid. Then, the pre-VP2 intermediates may be processed into VP2 proteins by proteolytic cleavage mediated by VP4 to obtain the mature virion. The final capsid is composed of pentamers and hexamers but VP2 has a natural tendency to assemble into all-pentameric structures. Therefore pre-VP2 may be required to allow formation of the hexameric structures.</text>
</comment>
<keyword evidence="8 13" id="KW-0720">Serine protease</keyword>
<dbReference type="Proteomes" id="UP000241576">
    <property type="component" value="Genome"/>
</dbReference>
<evidence type="ECO:0000313" key="17">
    <source>
        <dbReference type="Proteomes" id="UP000241576"/>
    </source>
</evidence>
<keyword evidence="5 13" id="KW-0645">Protease</keyword>
<feature type="compositionally biased region" description="Polar residues" evidence="14">
    <location>
        <begin position="1100"/>
        <end position="1114"/>
    </location>
</feature>
<dbReference type="Gene3D" id="1.10.150.620">
    <property type="entry name" value="Capsid protein VP3, domain 1"/>
    <property type="match status" value="1"/>
</dbReference>
<keyword evidence="18" id="KW-0002">3D-structure</keyword>
<comment type="subunit">
    <text evidence="12">Homodimer. Interacts (via C-terminus) with VP1 in the cytoplasm. Interacts with VP2.</text>
</comment>
<dbReference type="PROSITE" id="PS51548">
    <property type="entry name" value="BIRNAVIRUS_VP4_PRO"/>
    <property type="match status" value="1"/>
</dbReference>
<reference evidence="16 17" key="1">
    <citation type="journal article" date="2008" name="Virology">
        <title>Genome and polypeptides characterization of Tellina virus 1 reveals a fifth genetic cluster in the Birnaviridae family.</title>
        <authorList>
            <person name="Nobiron I."/>
            <person name="Galloux M."/>
            <person name="Henry C."/>
            <person name="Torhy C."/>
            <person name="Boudinot P."/>
            <person name="Lejal N."/>
            <person name="Da Costa B."/>
            <person name="Delmas B."/>
        </authorList>
    </citation>
    <scope>NUCLEOTIDE SEQUENCE [LARGE SCALE GENOMIC DNA]</scope>
</reference>
<dbReference type="BRENDA" id="3.4.21.115">
    <property type="organism ID" value="12943"/>
</dbReference>
<dbReference type="Gene3D" id="2.60.120.20">
    <property type="match status" value="1"/>
</dbReference>
<evidence type="ECO:0007829" key="18">
    <source>
        <dbReference type="PDB" id="3P06"/>
    </source>
</evidence>
<protein>
    <recommendedName>
        <fullName evidence="3">Structural polyprotein</fullName>
    </recommendedName>
</protein>
<dbReference type="PDBsum" id="3P06"/>
<dbReference type="GO" id="GO:0006508">
    <property type="term" value="P:proteolysis"/>
    <property type="evidence" value="ECO:0007669"/>
    <property type="project" value="UniProtKB-KW"/>
</dbReference>